<dbReference type="SUPFAM" id="SSF50486">
    <property type="entry name" value="FMT C-terminal domain-like"/>
    <property type="match status" value="1"/>
</dbReference>
<feature type="domain" description="Formyl transferase N-terminal" evidence="6">
    <location>
        <begin position="1"/>
        <end position="179"/>
    </location>
</feature>
<dbReference type="EC" id="2.1.2.9" evidence="2 5"/>
<evidence type="ECO:0000313" key="9">
    <source>
        <dbReference type="Proteomes" id="UP000823912"/>
    </source>
</evidence>
<feature type="domain" description="Formyl transferase C-terminal" evidence="7">
    <location>
        <begin position="204"/>
        <end position="312"/>
    </location>
</feature>
<evidence type="ECO:0000259" key="6">
    <source>
        <dbReference type="Pfam" id="PF00551"/>
    </source>
</evidence>
<evidence type="ECO:0000313" key="8">
    <source>
        <dbReference type="EMBL" id="HIR70843.1"/>
    </source>
</evidence>
<dbReference type="InterPro" id="IPR005794">
    <property type="entry name" value="Fmt"/>
</dbReference>
<evidence type="ECO:0000256" key="2">
    <source>
        <dbReference type="ARBA" id="ARBA00012261"/>
    </source>
</evidence>
<name>A0A9D1E9Y4_9FIRM</name>
<dbReference type="HAMAP" id="MF_00182">
    <property type="entry name" value="Formyl_trans"/>
    <property type="match status" value="1"/>
</dbReference>
<keyword evidence="4 5" id="KW-0648">Protein biosynthesis</keyword>
<dbReference type="InterPro" id="IPR001555">
    <property type="entry name" value="GART_AS"/>
</dbReference>
<dbReference type="NCBIfam" id="TIGR00460">
    <property type="entry name" value="fmt"/>
    <property type="match status" value="1"/>
</dbReference>
<dbReference type="PANTHER" id="PTHR11138:SF5">
    <property type="entry name" value="METHIONYL-TRNA FORMYLTRANSFERASE, MITOCHONDRIAL"/>
    <property type="match status" value="1"/>
</dbReference>
<protein>
    <recommendedName>
        <fullName evidence="2 5">Methionyl-tRNA formyltransferase</fullName>
        <ecNumber evidence="2 5">2.1.2.9</ecNumber>
    </recommendedName>
</protein>
<sequence length="323" mass="35107">MRVIFMGTPDFAVSVLAAVAEAGHEILLAVTQPDRPKGRGKQIQYSPVKEWAIEHDVPVYQPRRIRDEEAAAYLARFEADIIVVAAFGQILPKEILELPPYGCVNVHASLLPKYRGAAPIQWAVINGDPVSGVTTMQMGVGLDDGDMLLKEEVPLAADETGGSLFDKLAKAGGKLCVRTLEGLERGEITPIPQNEAEATHVGMIKKSMGEMDFSRSAIELERLVRGLNPWPSAFTHIGTKTLKIWRSAAEQKLPEGAGDAADCMREHPVPGMICHIDSAGIWVLTGDGFLILQEVQLEGKKRMSAADFLRGHDLPVGIVFKKG</sequence>
<dbReference type="InterPro" id="IPR041711">
    <property type="entry name" value="Met-tRNA-FMT_N"/>
</dbReference>
<dbReference type="InterPro" id="IPR011034">
    <property type="entry name" value="Formyl_transferase-like_C_sf"/>
</dbReference>
<proteinExistence type="inferred from homology"/>
<dbReference type="Proteomes" id="UP000823912">
    <property type="component" value="Unassembled WGS sequence"/>
</dbReference>
<dbReference type="InterPro" id="IPR036477">
    <property type="entry name" value="Formyl_transf_N_sf"/>
</dbReference>
<evidence type="ECO:0000256" key="1">
    <source>
        <dbReference type="ARBA" id="ARBA00010699"/>
    </source>
</evidence>
<comment type="function">
    <text evidence="5">Attaches a formyl group to the free amino group of methionyl-tRNA(fMet). The formyl group appears to play a dual role in the initiator identity of N-formylmethionyl-tRNA by promoting its recognition by IF2 and preventing the misappropriation of this tRNA by the elongation apparatus.</text>
</comment>
<dbReference type="GO" id="GO:0004479">
    <property type="term" value="F:methionyl-tRNA formyltransferase activity"/>
    <property type="evidence" value="ECO:0007669"/>
    <property type="project" value="UniProtKB-UniRule"/>
</dbReference>
<organism evidence="8 9">
    <name type="scientific">Candidatus Pullilachnospira gallistercoris</name>
    <dbReference type="NCBI Taxonomy" id="2840911"/>
    <lineage>
        <taxon>Bacteria</taxon>
        <taxon>Bacillati</taxon>
        <taxon>Bacillota</taxon>
        <taxon>Clostridia</taxon>
        <taxon>Lachnospirales</taxon>
        <taxon>Lachnospiraceae</taxon>
        <taxon>Lachnospiraceae incertae sedis</taxon>
        <taxon>Candidatus Pullilachnospira</taxon>
    </lineage>
</organism>
<dbReference type="InterPro" id="IPR005793">
    <property type="entry name" value="Formyl_trans_C"/>
</dbReference>
<dbReference type="Pfam" id="PF00551">
    <property type="entry name" value="Formyl_trans_N"/>
    <property type="match status" value="1"/>
</dbReference>
<accession>A0A9D1E9Y4</accession>
<comment type="catalytic activity">
    <reaction evidence="5">
        <text>L-methionyl-tRNA(fMet) + (6R)-10-formyltetrahydrofolate = N-formyl-L-methionyl-tRNA(fMet) + (6S)-5,6,7,8-tetrahydrofolate + H(+)</text>
        <dbReference type="Rhea" id="RHEA:24380"/>
        <dbReference type="Rhea" id="RHEA-COMP:9952"/>
        <dbReference type="Rhea" id="RHEA-COMP:9953"/>
        <dbReference type="ChEBI" id="CHEBI:15378"/>
        <dbReference type="ChEBI" id="CHEBI:57453"/>
        <dbReference type="ChEBI" id="CHEBI:78530"/>
        <dbReference type="ChEBI" id="CHEBI:78844"/>
        <dbReference type="ChEBI" id="CHEBI:195366"/>
        <dbReference type="EC" id="2.1.2.9"/>
    </reaction>
</comment>
<evidence type="ECO:0000259" key="7">
    <source>
        <dbReference type="Pfam" id="PF02911"/>
    </source>
</evidence>
<feature type="binding site" evidence="5">
    <location>
        <begin position="109"/>
        <end position="112"/>
    </location>
    <ligand>
        <name>(6S)-5,6,7,8-tetrahydrofolate</name>
        <dbReference type="ChEBI" id="CHEBI:57453"/>
    </ligand>
</feature>
<comment type="caution">
    <text evidence="8">The sequence shown here is derived from an EMBL/GenBank/DDBJ whole genome shotgun (WGS) entry which is preliminary data.</text>
</comment>
<dbReference type="GO" id="GO:0005829">
    <property type="term" value="C:cytosol"/>
    <property type="evidence" value="ECO:0007669"/>
    <property type="project" value="TreeGrafter"/>
</dbReference>
<dbReference type="InterPro" id="IPR002376">
    <property type="entry name" value="Formyl_transf_N"/>
</dbReference>
<dbReference type="PANTHER" id="PTHR11138">
    <property type="entry name" value="METHIONYL-TRNA FORMYLTRANSFERASE"/>
    <property type="match status" value="1"/>
</dbReference>
<dbReference type="EMBL" id="DVHM01000099">
    <property type="protein sequence ID" value="HIR70843.1"/>
    <property type="molecule type" value="Genomic_DNA"/>
</dbReference>
<reference evidence="8" key="2">
    <citation type="journal article" date="2021" name="PeerJ">
        <title>Extensive microbial diversity within the chicken gut microbiome revealed by metagenomics and culture.</title>
        <authorList>
            <person name="Gilroy R."/>
            <person name="Ravi A."/>
            <person name="Getino M."/>
            <person name="Pursley I."/>
            <person name="Horton D.L."/>
            <person name="Alikhan N.F."/>
            <person name="Baker D."/>
            <person name="Gharbi K."/>
            <person name="Hall N."/>
            <person name="Watson M."/>
            <person name="Adriaenssens E.M."/>
            <person name="Foster-Nyarko E."/>
            <person name="Jarju S."/>
            <person name="Secka A."/>
            <person name="Antonio M."/>
            <person name="Oren A."/>
            <person name="Chaudhuri R.R."/>
            <person name="La Ragione R."/>
            <person name="Hildebrand F."/>
            <person name="Pallen M.J."/>
        </authorList>
    </citation>
    <scope>NUCLEOTIDE SEQUENCE</scope>
    <source>
        <strain evidence="8">ChiSjej5B23-6657</strain>
    </source>
</reference>
<keyword evidence="3 5" id="KW-0808">Transferase</keyword>
<dbReference type="PROSITE" id="PS00373">
    <property type="entry name" value="GART"/>
    <property type="match status" value="1"/>
</dbReference>
<evidence type="ECO:0000256" key="3">
    <source>
        <dbReference type="ARBA" id="ARBA00022679"/>
    </source>
</evidence>
<dbReference type="Pfam" id="PF02911">
    <property type="entry name" value="Formyl_trans_C"/>
    <property type="match status" value="1"/>
</dbReference>
<reference evidence="8" key="1">
    <citation type="submission" date="2020-10" db="EMBL/GenBank/DDBJ databases">
        <authorList>
            <person name="Gilroy R."/>
        </authorList>
    </citation>
    <scope>NUCLEOTIDE SEQUENCE</scope>
    <source>
        <strain evidence="8">ChiSjej5B23-6657</strain>
    </source>
</reference>
<evidence type="ECO:0000256" key="4">
    <source>
        <dbReference type="ARBA" id="ARBA00022917"/>
    </source>
</evidence>
<dbReference type="SUPFAM" id="SSF53328">
    <property type="entry name" value="Formyltransferase"/>
    <property type="match status" value="1"/>
</dbReference>
<comment type="similarity">
    <text evidence="1 5">Belongs to the Fmt family.</text>
</comment>
<dbReference type="InterPro" id="IPR044135">
    <property type="entry name" value="Met-tRNA-FMT_C"/>
</dbReference>
<dbReference type="FunFam" id="3.40.50.12230:FF:000001">
    <property type="entry name" value="Methionyl-tRNA formyltransferase"/>
    <property type="match status" value="1"/>
</dbReference>
<dbReference type="CDD" id="cd08646">
    <property type="entry name" value="FMT_core_Met-tRNA-FMT_N"/>
    <property type="match status" value="1"/>
</dbReference>
<dbReference type="AlphaFoldDB" id="A0A9D1E9Y4"/>
<dbReference type="Gene3D" id="3.40.50.12230">
    <property type="match status" value="1"/>
</dbReference>
<dbReference type="CDD" id="cd08704">
    <property type="entry name" value="Met_tRNA_FMT_C"/>
    <property type="match status" value="1"/>
</dbReference>
<evidence type="ECO:0000256" key="5">
    <source>
        <dbReference type="HAMAP-Rule" id="MF_00182"/>
    </source>
</evidence>
<gene>
    <name evidence="5" type="primary">fmt</name>
    <name evidence="8" type="ORF">IAA55_06150</name>
</gene>